<dbReference type="AlphaFoldDB" id="X0WU01"/>
<sequence length="58" mass="6764">MSKFYVKFVGVDETAEFADLANAIKFGHRDPKARHFKVIYRIGSIRREVYNTKEVRSA</sequence>
<reference evidence="1" key="1">
    <citation type="journal article" date="2014" name="Front. Microbiol.">
        <title>High frequency of phylogenetically diverse reductive dehalogenase-homologous genes in deep subseafloor sedimentary metagenomes.</title>
        <authorList>
            <person name="Kawai M."/>
            <person name="Futagami T."/>
            <person name="Toyoda A."/>
            <person name="Takaki Y."/>
            <person name="Nishi S."/>
            <person name="Hori S."/>
            <person name="Arai W."/>
            <person name="Tsubouchi T."/>
            <person name="Morono Y."/>
            <person name="Uchiyama I."/>
            <person name="Ito T."/>
            <person name="Fujiyama A."/>
            <person name="Inagaki F."/>
            <person name="Takami H."/>
        </authorList>
    </citation>
    <scope>NUCLEOTIDE SEQUENCE</scope>
    <source>
        <strain evidence="1">Expedition CK06-06</strain>
    </source>
</reference>
<gene>
    <name evidence="1" type="ORF">S01H1_61445</name>
</gene>
<organism evidence="1">
    <name type="scientific">marine sediment metagenome</name>
    <dbReference type="NCBI Taxonomy" id="412755"/>
    <lineage>
        <taxon>unclassified sequences</taxon>
        <taxon>metagenomes</taxon>
        <taxon>ecological metagenomes</taxon>
    </lineage>
</organism>
<name>X0WU01_9ZZZZ</name>
<comment type="caution">
    <text evidence="1">The sequence shown here is derived from an EMBL/GenBank/DDBJ whole genome shotgun (WGS) entry which is preliminary data.</text>
</comment>
<dbReference type="EMBL" id="BARS01040288">
    <property type="protein sequence ID" value="GAG34125.1"/>
    <property type="molecule type" value="Genomic_DNA"/>
</dbReference>
<evidence type="ECO:0000313" key="1">
    <source>
        <dbReference type="EMBL" id="GAG34125.1"/>
    </source>
</evidence>
<protein>
    <submittedName>
        <fullName evidence="1">Uncharacterized protein</fullName>
    </submittedName>
</protein>
<proteinExistence type="predicted"/>
<accession>X0WU01</accession>